<evidence type="ECO:0000256" key="2">
    <source>
        <dbReference type="ARBA" id="ARBA00004651"/>
    </source>
</evidence>
<dbReference type="SUPFAM" id="SSF158472">
    <property type="entry name" value="HAMP domain-like"/>
    <property type="match status" value="1"/>
</dbReference>
<evidence type="ECO:0000256" key="9">
    <source>
        <dbReference type="ARBA" id="ARBA00022777"/>
    </source>
</evidence>
<dbReference type="FunFam" id="1.10.287.130:FF:000001">
    <property type="entry name" value="Two-component sensor histidine kinase"/>
    <property type="match status" value="1"/>
</dbReference>
<dbReference type="Gene3D" id="1.10.287.130">
    <property type="match status" value="1"/>
</dbReference>
<keyword evidence="6" id="KW-0808">Transferase</keyword>
<dbReference type="SUPFAM" id="SSF55874">
    <property type="entry name" value="ATPase domain of HSP90 chaperone/DNA topoisomerase II/histidine kinase"/>
    <property type="match status" value="1"/>
</dbReference>
<keyword evidence="12" id="KW-0902">Two-component regulatory system</keyword>
<evidence type="ECO:0000256" key="8">
    <source>
        <dbReference type="ARBA" id="ARBA00022741"/>
    </source>
</evidence>
<dbReference type="FunFam" id="3.30.565.10:FF:000006">
    <property type="entry name" value="Sensor histidine kinase WalK"/>
    <property type="match status" value="1"/>
</dbReference>
<organism evidence="17 18">
    <name type="scientific">Salipaludibacillus neizhouensis</name>
    <dbReference type="NCBI Taxonomy" id="885475"/>
    <lineage>
        <taxon>Bacteria</taxon>
        <taxon>Bacillati</taxon>
        <taxon>Bacillota</taxon>
        <taxon>Bacilli</taxon>
        <taxon>Bacillales</taxon>
        <taxon>Bacillaceae</taxon>
    </lineage>
</organism>
<dbReference type="PROSITE" id="PS50885">
    <property type="entry name" value="HAMP"/>
    <property type="match status" value="1"/>
</dbReference>
<evidence type="ECO:0000313" key="18">
    <source>
        <dbReference type="Proteomes" id="UP000281498"/>
    </source>
</evidence>
<keyword evidence="11 14" id="KW-1133">Transmembrane helix</keyword>
<accession>A0A3A9JZT2</accession>
<dbReference type="SMART" id="SM00387">
    <property type="entry name" value="HATPase_c"/>
    <property type="match status" value="1"/>
</dbReference>
<evidence type="ECO:0000256" key="10">
    <source>
        <dbReference type="ARBA" id="ARBA00022840"/>
    </source>
</evidence>
<dbReference type="Gene3D" id="6.10.340.10">
    <property type="match status" value="1"/>
</dbReference>
<dbReference type="InterPro" id="IPR036097">
    <property type="entry name" value="HisK_dim/P_sf"/>
</dbReference>
<keyword evidence="18" id="KW-1185">Reference proteome</keyword>
<keyword evidence="4" id="KW-1003">Cell membrane</keyword>
<dbReference type="SMART" id="SM00388">
    <property type="entry name" value="HisKA"/>
    <property type="match status" value="1"/>
</dbReference>
<keyword evidence="7 14" id="KW-0812">Transmembrane</keyword>
<evidence type="ECO:0000256" key="1">
    <source>
        <dbReference type="ARBA" id="ARBA00000085"/>
    </source>
</evidence>
<comment type="caution">
    <text evidence="17">The sequence shown here is derived from an EMBL/GenBank/DDBJ whole genome shotgun (WGS) entry which is preliminary data.</text>
</comment>
<dbReference type="PRINTS" id="PR00344">
    <property type="entry name" value="BCTRLSENSOR"/>
</dbReference>
<keyword evidence="9 17" id="KW-0418">Kinase</keyword>
<dbReference type="GO" id="GO:0005524">
    <property type="term" value="F:ATP binding"/>
    <property type="evidence" value="ECO:0007669"/>
    <property type="project" value="UniProtKB-KW"/>
</dbReference>
<evidence type="ECO:0000256" key="4">
    <source>
        <dbReference type="ARBA" id="ARBA00022475"/>
    </source>
</evidence>
<dbReference type="InterPro" id="IPR050398">
    <property type="entry name" value="HssS/ArlS-like"/>
</dbReference>
<dbReference type="GO" id="GO:0005886">
    <property type="term" value="C:plasma membrane"/>
    <property type="evidence" value="ECO:0007669"/>
    <property type="project" value="UniProtKB-SubCell"/>
</dbReference>
<evidence type="ECO:0000256" key="6">
    <source>
        <dbReference type="ARBA" id="ARBA00022679"/>
    </source>
</evidence>
<dbReference type="InterPro" id="IPR003594">
    <property type="entry name" value="HATPase_dom"/>
</dbReference>
<dbReference type="InterPro" id="IPR003660">
    <property type="entry name" value="HAMP_dom"/>
</dbReference>
<dbReference type="InterPro" id="IPR036890">
    <property type="entry name" value="HATPase_C_sf"/>
</dbReference>
<evidence type="ECO:0000256" key="5">
    <source>
        <dbReference type="ARBA" id="ARBA00022553"/>
    </source>
</evidence>
<evidence type="ECO:0000256" key="3">
    <source>
        <dbReference type="ARBA" id="ARBA00012438"/>
    </source>
</evidence>
<dbReference type="Gene3D" id="3.30.565.10">
    <property type="entry name" value="Histidine kinase-like ATPase, C-terminal domain"/>
    <property type="match status" value="1"/>
</dbReference>
<dbReference type="CDD" id="cd06225">
    <property type="entry name" value="HAMP"/>
    <property type="match status" value="1"/>
</dbReference>
<keyword evidence="13 14" id="KW-0472">Membrane</keyword>
<dbReference type="Pfam" id="PF00512">
    <property type="entry name" value="HisKA"/>
    <property type="match status" value="1"/>
</dbReference>
<dbReference type="PANTHER" id="PTHR45528:SF1">
    <property type="entry name" value="SENSOR HISTIDINE KINASE CPXA"/>
    <property type="match status" value="1"/>
</dbReference>
<dbReference type="Pfam" id="PF02518">
    <property type="entry name" value="HATPase_c"/>
    <property type="match status" value="1"/>
</dbReference>
<name>A0A3A9JZT2_9BACI</name>
<feature type="domain" description="Histidine kinase" evidence="15">
    <location>
        <begin position="238"/>
        <end position="451"/>
    </location>
</feature>
<dbReference type="SMART" id="SM00304">
    <property type="entry name" value="HAMP"/>
    <property type="match status" value="1"/>
</dbReference>
<dbReference type="CDD" id="cd00082">
    <property type="entry name" value="HisKA"/>
    <property type="match status" value="1"/>
</dbReference>
<reference evidence="17 18" key="1">
    <citation type="submission" date="2017-10" db="EMBL/GenBank/DDBJ databases">
        <title>Bacillus sp. nov., a halophilic bacterium isolated from a Keqin Lake.</title>
        <authorList>
            <person name="Wang H."/>
        </authorList>
    </citation>
    <scope>NUCLEOTIDE SEQUENCE [LARGE SCALE GENOMIC DNA]</scope>
    <source>
        <strain evidence="17 18">KCTC 13187</strain>
    </source>
</reference>
<dbReference type="Proteomes" id="UP000281498">
    <property type="component" value="Unassembled WGS sequence"/>
</dbReference>
<keyword evidence="5" id="KW-0597">Phosphoprotein</keyword>
<dbReference type="GO" id="GO:0000155">
    <property type="term" value="F:phosphorelay sensor kinase activity"/>
    <property type="evidence" value="ECO:0007669"/>
    <property type="project" value="InterPro"/>
</dbReference>
<dbReference type="InterPro" id="IPR005467">
    <property type="entry name" value="His_kinase_dom"/>
</dbReference>
<dbReference type="SUPFAM" id="SSF47384">
    <property type="entry name" value="Homodimeric domain of signal transducing histidine kinase"/>
    <property type="match status" value="1"/>
</dbReference>
<evidence type="ECO:0000256" key="13">
    <source>
        <dbReference type="ARBA" id="ARBA00023136"/>
    </source>
</evidence>
<proteinExistence type="predicted"/>
<evidence type="ECO:0000313" key="17">
    <source>
        <dbReference type="EMBL" id="RKL66384.1"/>
    </source>
</evidence>
<feature type="transmembrane region" description="Helical" evidence="14">
    <location>
        <begin position="7"/>
        <end position="30"/>
    </location>
</feature>
<feature type="domain" description="HAMP" evidence="16">
    <location>
        <begin position="176"/>
        <end position="230"/>
    </location>
</feature>
<sequence length="459" mass="52142">MKISQRITLISTVMLFIILILVNTSIYFLFGYYTMNAELARTQNQARSLVEALEPSTDNWQPREYLRASVSGEGMIRVIDESSSITVSVTARNQLLNQLDGQYTAEEMTAKLETNMGSFAVARVPMIWSDGEVVSLEMYEPLTLYEETLGILRVILIIASLFIIVPSYFAGRSLSNFILIPIQALVKTMNQIREEGTFKKIDINEKAKDELTEMGRTFNHMIDLLKENYEKQQQFVSDASHELKTPLTVIDSYAQLLKRWGKDKPEVLDEAVSAISSESKRIKEMTNQMLVLASQDEAVTMELQQVNLAKTMFETARQMETTYHRTITIQTDGHSHFLILGNEMQLKQLAFILLENGLKYSEEKLEVMILKRSENFELTVKDFGVGIAEVDIPHVFDRFYRVNKDRNRKTGGSGLGLAIAKKIVASHRGTITVESEEGKGSTFRIVFPVLTEEEVDDEK</sequence>
<dbReference type="Pfam" id="PF00672">
    <property type="entry name" value="HAMP"/>
    <property type="match status" value="1"/>
</dbReference>
<dbReference type="RefSeq" id="WP_110939166.1">
    <property type="nucleotide sequence ID" value="NZ_KZ614148.1"/>
</dbReference>
<dbReference type="InterPro" id="IPR004358">
    <property type="entry name" value="Sig_transdc_His_kin-like_C"/>
</dbReference>
<keyword evidence="10" id="KW-0067">ATP-binding</keyword>
<evidence type="ECO:0000256" key="7">
    <source>
        <dbReference type="ARBA" id="ARBA00022692"/>
    </source>
</evidence>
<keyword evidence="8" id="KW-0547">Nucleotide-binding</keyword>
<evidence type="ECO:0000256" key="14">
    <source>
        <dbReference type="SAM" id="Phobius"/>
    </source>
</evidence>
<evidence type="ECO:0000259" key="16">
    <source>
        <dbReference type="PROSITE" id="PS50885"/>
    </source>
</evidence>
<dbReference type="EMBL" id="PDOE01000007">
    <property type="protein sequence ID" value="RKL66384.1"/>
    <property type="molecule type" value="Genomic_DNA"/>
</dbReference>
<dbReference type="OrthoDB" id="9786919at2"/>
<dbReference type="AlphaFoldDB" id="A0A3A9JZT2"/>
<evidence type="ECO:0000256" key="12">
    <source>
        <dbReference type="ARBA" id="ARBA00023012"/>
    </source>
</evidence>
<evidence type="ECO:0000259" key="15">
    <source>
        <dbReference type="PROSITE" id="PS50109"/>
    </source>
</evidence>
<dbReference type="InterPro" id="IPR003661">
    <property type="entry name" value="HisK_dim/P_dom"/>
</dbReference>
<comment type="subcellular location">
    <subcellularLocation>
        <location evidence="2">Cell membrane</location>
        <topology evidence="2">Multi-pass membrane protein</topology>
    </subcellularLocation>
</comment>
<protein>
    <recommendedName>
        <fullName evidence="3">histidine kinase</fullName>
        <ecNumber evidence="3">2.7.13.3</ecNumber>
    </recommendedName>
</protein>
<gene>
    <name evidence="17" type="ORF">CR203_15960</name>
</gene>
<feature type="transmembrane region" description="Helical" evidence="14">
    <location>
        <begin position="150"/>
        <end position="170"/>
    </location>
</feature>
<evidence type="ECO:0000256" key="11">
    <source>
        <dbReference type="ARBA" id="ARBA00022989"/>
    </source>
</evidence>
<dbReference type="PROSITE" id="PS50109">
    <property type="entry name" value="HIS_KIN"/>
    <property type="match status" value="1"/>
</dbReference>
<dbReference type="PANTHER" id="PTHR45528">
    <property type="entry name" value="SENSOR HISTIDINE KINASE CPXA"/>
    <property type="match status" value="1"/>
</dbReference>
<comment type="catalytic activity">
    <reaction evidence="1">
        <text>ATP + protein L-histidine = ADP + protein N-phospho-L-histidine.</text>
        <dbReference type="EC" id="2.7.13.3"/>
    </reaction>
</comment>
<dbReference type="EC" id="2.7.13.3" evidence="3"/>